<feature type="compositionally biased region" description="Basic and acidic residues" evidence="1">
    <location>
        <begin position="408"/>
        <end position="420"/>
    </location>
</feature>
<evidence type="ECO:0000313" key="2">
    <source>
        <dbReference type="EnsemblMetazoa" id="PPAI005652-PA"/>
    </source>
</evidence>
<protein>
    <submittedName>
        <fullName evidence="2">Uncharacterized protein</fullName>
    </submittedName>
</protein>
<accession>A0A1B0FY41</accession>
<dbReference type="VEuPathDB" id="VectorBase:PPAI005652"/>
<dbReference type="EnsemblMetazoa" id="PPAI005652-RA">
    <property type="protein sequence ID" value="PPAI005652-PA"/>
    <property type="gene ID" value="PPAI005652"/>
</dbReference>
<organism evidence="2 3">
    <name type="scientific">Phlebotomus papatasi</name>
    <name type="common">Sandfly</name>
    <dbReference type="NCBI Taxonomy" id="29031"/>
    <lineage>
        <taxon>Eukaryota</taxon>
        <taxon>Metazoa</taxon>
        <taxon>Ecdysozoa</taxon>
        <taxon>Arthropoda</taxon>
        <taxon>Hexapoda</taxon>
        <taxon>Insecta</taxon>
        <taxon>Pterygota</taxon>
        <taxon>Neoptera</taxon>
        <taxon>Endopterygota</taxon>
        <taxon>Diptera</taxon>
        <taxon>Nematocera</taxon>
        <taxon>Psychodoidea</taxon>
        <taxon>Psychodidae</taxon>
        <taxon>Phlebotomus</taxon>
        <taxon>Phlebotomus</taxon>
    </lineage>
</organism>
<evidence type="ECO:0000256" key="1">
    <source>
        <dbReference type="SAM" id="MobiDB-lite"/>
    </source>
</evidence>
<dbReference type="AlphaFoldDB" id="A0A1B0FY41"/>
<proteinExistence type="predicted"/>
<sequence length="488" mass="57387">MEEHLYPFLPTVEAVVQRANVWKKLEEKYKNAEEELDDFGSYEEEEEISEELDSETEREIEAEEVPVEIEESRALVKQFDSRAIFAKCLPLLKKRNIILDNTIRKMEYQKKVSDWLKNNFRNVAGDTPSASWGGGNISGRFRMGNFSSSYMEMEANNSASSVDTAAYVLANRNKRIQRSQRTYHMTIKEYCYQENDEEFLRFNKRHQWAPVEIRQRPLALDFTRQPLALESSRQPLAIEYSKLPEANDKSKDQRKDGQKAIRKRTRFREFECSTSESNESDEESKWARENRKFAKMKQSTRRIYDTDSSTSKKEKKSNSPKDSPKERPSNAQQIVIYSPEQCQVSKKKIRITMEMLAEKIGWEMAKEMKNDFYLRHRISTSSTLIFDTAKRRFTEIFNTKSSASPTKSPEKLKEPKEMPPQRDIVIYKPPPDRAKSHRKIRITLEMLKSKLDPDIVESLRDSPVLRFPFPEGSKLLFSRHRKVLYEEF</sequence>
<feature type="region of interest" description="Disordered" evidence="1">
    <location>
        <begin position="35"/>
        <end position="61"/>
    </location>
</feature>
<feature type="region of interest" description="Disordered" evidence="1">
    <location>
        <begin position="240"/>
        <end position="262"/>
    </location>
</feature>
<evidence type="ECO:0000313" key="3">
    <source>
        <dbReference type="Proteomes" id="UP000092462"/>
    </source>
</evidence>
<reference evidence="2" key="1">
    <citation type="submission" date="2022-08" db="UniProtKB">
        <authorList>
            <consortium name="EnsemblMetazoa"/>
        </authorList>
    </citation>
    <scope>IDENTIFICATION</scope>
    <source>
        <strain evidence="2">Israel</strain>
    </source>
</reference>
<name>A0A1B0FY41_PHLPP</name>
<dbReference type="Proteomes" id="UP000092462">
    <property type="component" value="Unassembled WGS sequence"/>
</dbReference>
<keyword evidence="3" id="KW-1185">Reference proteome</keyword>
<dbReference type="VEuPathDB" id="VectorBase:PPAPM1_010015"/>
<feature type="region of interest" description="Disordered" evidence="1">
    <location>
        <begin position="292"/>
        <end position="334"/>
    </location>
</feature>
<feature type="compositionally biased region" description="Basic and acidic residues" evidence="1">
    <location>
        <begin position="302"/>
        <end position="328"/>
    </location>
</feature>
<feature type="region of interest" description="Disordered" evidence="1">
    <location>
        <begin position="399"/>
        <end position="432"/>
    </location>
</feature>
<feature type="compositionally biased region" description="Basic and acidic residues" evidence="1">
    <location>
        <begin position="245"/>
        <end position="259"/>
    </location>
</feature>
<dbReference type="EMBL" id="AJVK01005162">
    <property type="status" value="NOT_ANNOTATED_CDS"/>
    <property type="molecule type" value="Genomic_DNA"/>
</dbReference>